<sequence>MRLGERTRARRRGLPRAHHVVGDDGVVSSTGTPTRSPRARTLDAPDGDRRRRGPSELVASFLSAVVVVVECVVLTMLVLVLVVGAVLVASPTGAGWSGAATVTASTWLLGHGVPVEASGATLTIVPLGATALALFVAFAVGRRTLRPRAAALAFAVLGYAAVVTAVAVVTGTVAPGGVLWAPVGGALLALAGLGLGLTTRPDAPPLGEVAERLQEALEPRLPVPAVALDGVRRGAAAGVVAVLLAVAAAGVLLVVWAVSGRSTIGDVLRALDPGTASGLLLGVAQLAFVPNLLAWALAWLVGPGFAVGVGSSYAPSSHVDGALPLVPLVGTLPGAGWANPVAQASVVVVVAAGVVAGVYLWRAHAFAGGTTWTGLVTSVVTAAVVAGLLVAGLEGVAGGAVGPGAMRHVGAEPWLVGALAALWVGLGVALTVGWRLLDLRGRSRR</sequence>
<dbReference type="Pfam" id="PF19877">
    <property type="entry name" value="DUF6350"/>
    <property type="match status" value="1"/>
</dbReference>
<evidence type="ECO:0000256" key="1">
    <source>
        <dbReference type="SAM" id="MobiDB-lite"/>
    </source>
</evidence>
<organism evidence="3 4">
    <name type="scientific">Luteimicrobium album</name>
    <dbReference type="NCBI Taxonomy" id="1054550"/>
    <lineage>
        <taxon>Bacteria</taxon>
        <taxon>Bacillati</taxon>
        <taxon>Actinomycetota</taxon>
        <taxon>Actinomycetes</taxon>
        <taxon>Micrococcales</taxon>
        <taxon>Luteimicrobium</taxon>
    </lineage>
</organism>
<feature type="transmembrane region" description="Helical" evidence="2">
    <location>
        <begin position="235"/>
        <end position="258"/>
    </location>
</feature>
<feature type="transmembrane region" description="Helical" evidence="2">
    <location>
        <begin position="179"/>
        <end position="197"/>
    </location>
</feature>
<reference evidence="4" key="1">
    <citation type="journal article" date="2019" name="Int. J. Syst. Evol. Microbiol.">
        <title>The Global Catalogue of Microorganisms (GCM) 10K type strain sequencing project: providing services to taxonomists for standard genome sequencing and annotation.</title>
        <authorList>
            <consortium name="The Broad Institute Genomics Platform"/>
            <consortium name="The Broad Institute Genome Sequencing Center for Infectious Disease"/>
            <person name="Wu L."/>
            <person name="Ma J."/>
        </authorList>
    </citation>
    <scope>NUCLEOTIDE SEQUENCE [LARGE SCALE GENOMIC DNA]</scope>
    <source>
        <strain evidence="4">NBRC 106348</strain>
    </source>
</reference>
<comment type="caution">
    <text evidence="3">The sequence shown here is derived from an EMBL/GenBank/DDBJ whole genome shotgun (WGS) entry which is preliminary data.</text>
</comment>
<gene>
    <name evidence="3" type="ORF">GCM10025864_03630</name>
</gene>
<dbReference type="Proteomes" id="UP001157091">
    <property type="component" value="Unassembled WGS sequence"/>
</dbReference>
<feature type="transmembrane region" description="Helical" evidence="2">
    <location>
        <begin position="152"/>
        <end position="173"/>
    </location>
</feature>
<keyword evidence="2" id="KW-0472">Membrane</keyword>
<feature type="region of interest" description="Disordered" evidence="1">
    <location>
        <begin position="20"/>
        <end position="51"/>
    </location>
</feature>
<evidence type="ECO:0008006" key="5">
    <source>
        <dbReference type="Google" id="ProtNLM"/>
    </source>
</evidence>
<evidence type="ECO:0000313" key="3">
    <source>
        <dbReference type="EMBL" id="GMA22604.1"/>
    </source>
</evidence>
<feature type="transmembrane region" description="Helical" evidence="2">
    <location>
        <begin position="344"/>
        <end position="361"/>
    </location>
</feature>
<feature type="transmembrane region" description="Helical" evidence="2">
    <location>
        <begin position="117"/>
        <end position="140"/>
    </location>
</feature>
<feature type="transmembrane region" description="Helical" evidence="2">
    <location>
        <begin position="278"/>
        <end position="301"/>
    </location>
</feature>
<feature type="transmembrane region" description="Helical" evidence="2">
    <location>
        <begin position="57"/>
        <end position="88"/>
    </location>
</feature>
<feature type="compositionally biased region" description="Basic and acidic residues" evidence="1">
    <location>
        <begin position="40"/>
        <end position="49"/>
    </location>
</feature>
<proteinExistence type="predicted"/>
<protein>
    <recommendedName>
        <fullName evidence="5">Integral membrane protein</fullName>
    </recommendedName>
</protein>
<keyword evidence="2" id="KW-0812">Transmembrane</keyword>
<evidence type="ECO:0000313" key="4">
    <source>
        <dbReference type="Proteomes" id="UP001157091"/>
    </source>
</evidence>
<evidence type="ECO:0000256" key="2">
    <source>
        <dbReference type="SAM" id="Phobius"/>
    </source>
</evidence>
<name>A0ABQ6HY40_9MICO</name>
<dbReference type="InterPro" id="IPR045931">
    <property type="entry name" value="DUF6350"/>
</dbReference>
<keyword evidence="2" id="KW-1133">Transmembrane helix</keyword>
<feature type="compositionally biased region" description="Low complexity" evidence="1">
    <location>
        <begin position="23"/>
        <end position="32"/>
    </location>
</feature>
<keyword evidence="4" id="KW-1185">Reference proteome</keyword>
<dbReference type="EMBL" id="BSUK01000001">
    <property type="protein sequence ID" value="GMA22604.1"/>
    <property type="molecule type" value="Genomic_DNA"/>
</dbReference>
<feature type="transmembrane region" description="Helical" evidence="2">
    <location>
        <begin position="413"/>
        <end position="437"/>
    </location>
</feature>
<feature type="transmembrane region" description="Helical" evidence="2">
    <location>
        <begin position="373"/>
        <end position="393"/>
    </location>
</feature>
<accession>A0ABQ6HY40</accession>